<dbReference type="PANTHER" id="PTHR43877">
    <property type="entry name" value="AMINOALKYLPHOSPHONATE N-ACETYLTRANSFERASE-RELATED-RELATED"/>
    <property type="match status" value="1"/>
</dbReference>
<evidence type="ECO:0000313" key="6">
    <source>
        <dbReference type="Proteomes" id="UP000539372"/>
    </source>
</evidence>
<dbReference type="GO" id="GO:0005840">
    <property type="term" value="C:ribosome"/>
    <property type="evidence" value="ECO:0007669"/>
    <property type="project" value="UniProtKB-KW"/>
</dbReference>
<accession>A0A7Y0E0F1</accession>
<feature type="domain" description="N-acetyltransferase" evidence="4">
    <location>
        <begin position="5"/>
        <end position="152"/>
    </location>
</feature>
<dbReference type="InterPro" id="IPR000182">
    <property type="entry name" value="GNAT_dom"/>
</dbReference>
<organism evidence="5 6">
    <name type="scientific">Pacificispira spongiicola</name>
    <dbReference type="NCBI Taxonomy" id="2729598"/>
    <lineage>
        <taxon>Bacteria</taxon>
        <taxon>Pseudomonadati</taxon>
        <taxon>Pseudomonadota</taxon>
        <taxon>Alphaproteobacteria</taxon>
        <taxon>Rhodospirillales</taxon>
        <taxon>Rhodospirillaceae</taxon>
        <taxon>Pacificispira</taxon>
    </lineage>
</organism>
<dbReference type="CDD" id="cd04301">
    <property type="entry name" value="NAT_SF"/>
    <property type="match status" value="1"/>
</dbReference>
<comment type="function">
    <text evidence="3">Acetylates the N-terminal alanine of ribosomal protein bS18.</text>
</comment>
<keyword evidence="1 5" id="KW-0808">Transferase</keyword>
<keyword evidence="3" id="KW-0963">Cytoplasm</keyword>
<name>A0A7Y0E0F1_9PROT</name>
<dbReference type="Proteomes" id="UP000539372">
    <property type="component" value="Unassembled WGS sequence"/>
</dbReference>
<dbReference type="InterPro" id="IPR050832">
    <property type="entry name" value="Bact_Acetyltransf"/>
</dbReference>
<comment type="subcellular location">
    <subcellularLocation>
        <location evidence="3">Cytoplasm</location>
    </subcellularLocation>
</comment>
<keyword evidence="2" id="KW-0012">Acyltransferase</keyword>
<dbReference type="Pfam" id="PF00583">
    <property type="entry name" value="Acetyltransf_1"/>
    <property type="match status" value="1"/>
</dbReference>
<dbReference type="GO" id="GO:0005737">
    <property type="term" value="C:cytoplasm"/>
    <property type="evidence" value="ECO:0007669"/>
    <property type="project" value="UniProtKB-SubCell"/>
</dbReference>
<proteinExistence type="inferred from homology"/>
<dbReference type="Gene3D" id="3.40.630.30">
    <property type="match status" value="1"/>
</dbReference>
<reference evidence="5 6" key="1">
    <citation type="submission" date="2020-04" db="EMBL/GenBank/DDBJ databases">
        <title>Rhodospirillaceae bacterium KN72 isolated from deep sea.</title>
        <authorList>
            <person name="Zhang D.-C."/>
        </authorList>
    </citation>
    <scope>NUCLEOTIDE SEQUENCE [LARGE SCALE GENOMIC DNA]</scope>
    <source>
        <strain evidence="5 6">KN72</strain>
    </source>
</reference>
<keyword evidence="6" id="KW-1185">Reference proteome</keyword>
<evidence type="ECO:0000313" key="5">
    <source>
        <dbReference type="EMBL" id="NMM44957.1"/>
    </source>
</evidence>
<keyword evidence="5" id="KW-0689">Ribosomal protein</keyword>
<evidence type="ECO:0000259" key="4">
    <source>
        <dbReference type="PROSITE" id="PS51186"/>
    </source>
</evidence>
<comment type="caution">
    <text evidence="5">The sequence shown here is derived from an EMBL/GenBank/DDBJ whole genome shotgun (WGS) entry which is preliminary data.</text>
</comment>
<comment type="catalytic activity">
    <reaction evidence="3">
        <text>N-terminal L-alanyl-[ribosomal protein bS18] + acetyl-CoA = N-terminal N(alpha)-acetyl-L-alanyl-[ribosomal protein bS18] + CoA + H(+)</text>
        <dbReference type="Rhea" id="RHEA:43756"/>
        <dbReference type="Rhea" id="RHEA-COMP:10676"/>
        <dbReference type="Rhea" id="RHEA-COMP:10677"/>
        <dbReference type="ChEBI" id="CHEBI:15378"/>
        <dbReference type="ChEBI" id="CHEBI:57287"/>
        <dbReference type="ChEBI" id="CHEBI:57288"/>
        <dbReference type="ChEBI" id="CHEBI:64718"/>
        <dbReference type="ChEBI" id="CHEBI:83683"/>
        <dbReference type="EC" id="2.3.1.266"/>
    </reaction>
</comment>
<sequence length="154" mass="16663">MTDDIVVHPIGVEAFALIAALYARSFDDPWPEPSVRELMSTPGTWGLIAERGGQPVGFLLGRVIVDEGEILSVGVDPTARRAGVGRALVSACMQVAQSQEAATLFLEVGEDNPAAQELYRALGFKTVGMRREYYRRADGTLVDASIMKVKLQTP</sequence>
<dbReference type="GO" id="GO:0008999">
    <property type="term" value="F:protein-N-terminal-alanine acetyltransferase activity"/>
    <property type="evidence" value="ECO:0007669"/>
    <property type="project" value="UniProtKB-EC"/>
</dbReference>
<comment type="similarity">
    <text evidence="3">Belongs to the acetyltransferase family. RimI subfamily.</text>
</comment>
<keyword evidence="5" id="KW-0687">Ribonucleoprotein</keyword>
<dbReference type="AlphaFoldDB" id="A0A7Y0E0F1"/>
<evidence type="ECO:0000256" key="3">
    <source>
        <dbReference type="RuleBase" id="RU363094"/>
    </source>
</evidence>
<dbReference type="PROSITE" id="PS51186">
    <property type="entry name" value="GNAT"/>
    <property type="match status" value="1"/>
</dbReference>
<dbReference type="NCBIfam" id="TIGR01575">
    <property type="entry name" value="rimI"/>
    <property type="match status" value="1"/>
</dbReference>
<dbReference type="InterPro" id="IPR016181">
    <property type="entry name" value="Acyl_CoA_acyltransferase"/>
</dbReference>
<dbReference type="RefSeq" id="WP_169625339.1">
    <property type="nucleotide sequence ID" value="NZ_JABBNT010000003.1"/>
</dbReference>
<evidence type="ECO:0000256" key="1">
    <source>
        <dbReference type="ARBA" id="ARBA00022679"/>
    </source>
</evidence>
<dbReference type="EMBL" id="JABBNT010000003">
    <property type="protein sequence ID" value="NMM44957.1"/>
    <property type="molecule type" value="Genomic_DNA"/>
</dbReference>
<dbReference type="InterPro" id="IPR006464">
    <property type="entry name" value="AcTrfase_RimI/Ard1"/>
</dbReference>
<protein>
    <recommendedName>
        <fullName evidence="3">[Ribosomal protein bS18]-alanine N-acetyltransferase</fullName>
        <ecNumber evidence="3">2.3.1.266</ecNumber>
    </recommendedName>
</protein>
<dbReference type="EC" id="2.3.1.266" evidence="3"/>
<evidence type="ECO:0000256" key="2">
    <source>
        <dbReference type="ARBA" id="ARBA00023315"/>
    </source>
</evidence>
<dbReference type="SUPFAM" id="SSF55729">
    <property type="entry name" value="Acyl-CoA N-acyltransferases (Nat)"/>
    <property type="match status" value="1"/>
</dbReference>
<gene>
    <name evidence="5" type="primary">rimI</name>
    <name evidence="5" type="ORF">HH303_10745</name>
</gene>